<reference evidence="1" key="1">
    <citation type="submission" date="2023-05" db="EMBL/GenBank/DDBJ databases">
        <authorList>
            <person name="Stuckert A."/>
        </authorList>
    </citation>
    <scope>NUCLEOTIDE SEQUENCE</scope>
</reference>
<keyword evidence="2" id="KW-1185">Reference proteome</keyword>
<proteinExistence type="predicted"/>
<accession>A0ABN9D1P4</accession>
<organism evidence="1 2">
    <name type="scientific">Staurois parvus</name>
    <dbReference type="NCBI Taxonomy" id="386267"/>
    <lineage>
        <taxon>Eukaryota</taxon>
        <taxon>Metazoa</taxon>
        <taxon>Chordata</taxon>
        <taxon>Craniata</taxon>
        <taxon>Vertebrata</taxon>
        <taxon>Euteleostomi</taxon>
        <taxon>Amphibia</taxon>
        <taxon>Batrachia</taxon>
        <taxon>Anura</taxon>
        <taxon>Neobatrachia</taxon>
        <taxon>Ranoidea</taxon>
        <taxon>Ranidae</taxon>
        <taxon>Staurois</taxon>
    </lineage>
</organism>
<evidence type="ECO:0000313" key="2">
    <source>
        <dbReference type="Proteomes" id="UP001162483"/>
    </source>
</evidence>
<sequence>MMSEEPINLPACLCRVGGNPCELQAGIVMVGIQTSDPNAAGQKALPSKTL</sequence>
<dbReference type="Proteomes" id="UP001162483">
    <property type="component" value="Unassembled WGS sequence"/>
</dbReference>
<evidence type="ECO:0000313" key="1">
    <source>
        <dbReference type="EMBL" id="CAI9566381.1"/>
    </source>
</evidence>
<comment type="caution">
    <text evidence="1">The sequence shown here is derived from an EMBL/GenBank/DDBJ whole genome shotgun (WGS) entry which is preliminary data.</text>
</comment>
<protein>
    <submittedName>
        <fullName evidence="1">Uncharacterized protein</fullName>
    </submittedName>
</protein>
<gene>
    <name evidence="1" type="ORF">SPARVUS_LOCUS6365453</name>
</gene>
<name>A0ABN9D1P4_9NEOB</name>
<dbReference type="EMBL" id="CATNWA010014032">
    <property type="protein sequence ID" value="CAI9566381.1"/>
    <property type="molecule type" value="Genomic_DNA"/>
</dbReference>